<dbReference type="CDD" id="cd04301">
    <property type="entry name" value="NAT_SF"/>
    <property type="match status" value="1"/>
</dbReference>
<feature type="domain" description="N-acetyltransferase" evidence="1">
    <location>
        <begin position="1"/>
        <end position="147"/>
    </location>
</feature>
<dbReference type="Pfam" id="PF13508">
    <property type="entry name" value="Acetyltransf_7"/>
    <property type="match status" value="1"/>
</dbReference>
<name>A0A6P1DYX4_9GAMM</name>
<dbReference type="InterPro" id="IPR050276">
    <property type="entry name" value="MshD_Acetyltransferase"/>
</dbReference>
<reference evidence="3" key="1">
    <citation type="journal article" date="2020" name="Microbiol. Resour. Announc.">
        <title>Draft Genome Sequences of Thiorhodococcus mannitoliphagus and Thiorhodococcus minor, Purple Sulfur Photosynthetic Bacteria in the Gammaproteobacterial Family Chromatiaceae.</title>
        <authorList>
            <person name="Aviles F.A."/>
            <person name="Meyer T.E."/>
            <person name="Kyndt J.A."/>
        </authorList>
    </citation>
    <scope>NUCLEOTIDE SEQUENCE [LARGE SCALE GENOMIC DNA]</scope>
    <source>
        <strain evidence="3">DSM 18266</strain>
    </source>
</reference>
<dbReference type="InterPro" id="IPR016181">
    <property type="entry name" value="Acyl_CoA_acyltransferase"/>
</dbReference>
<proteinExistence type="predicted"/>
<sequence length="179" mass="19694">MEFLTEHKGREAEIIDLFTLAFTVSEGEEEGELIGKLVRNLLDGTAEKDLFVFTADEDGTVIGGIIFSRLTYEQDERILFILAPVAVAPHQQRKGIGQRLLTHGLAALRRAGVDIVITYGDPSYYAKVGFVPISEADAQAPMPLSRPEGWLGQSLTHRAMAPLKGPSRCVEALNNPVFW</sequence>
<dbReference type="PROSITE" id="PS51186">
    <property type="entry name" value="GNAT"/>
    <property type="match status" value="1"/>
</dbReference>
<dbReference type="SUPFAM" id="SSF55729">
    <property type="entry name" value="Acyl-CoA N-acyltransferases (Nat)"/>
    <property type="match status" value="1"/>
</dbReference>
<organism evidence="2 3">
    <name type="scientific">Thiorhodococcus mannitoliphagus</name>
    <dbReference type="NCBI Taxonomy" id="329406"/>
    <lineage>
        <taxon>Bacteria</taxon>
        <taxon>Pseudomonadati</taxon>
        <taxon>Pseudomonadota</taxon>
        <taxon>Gammaproteobacteria</taxon>
        <taxon>Chromatiales</taxon>
        <taxon>Chromatiaceae</taxon>
        <taxon>Thiorhodococcus</taxon>
    </lineage>
</organism>
<comment type="caution">
    <text evidence="2">The sequence shown here is derived from an EMBL/GenBank/DDBJ whole genome shotgun (WGS) entry which is preliminary data.</text>
</comment>
<evidence type="ECO:0000313" key="2">
    <source>
        <dbReference type="EMBL" id="NEX23428.1"/>
    </source>
</evidence>
<gene>
    <name evidence="2" type="ORF">G3480_24565</name>
</gene>
<dbReference type="PANTHER" id="PTHR43617:SF2">
    <property type="entry name" value="UPF0039 PROTEIN SLL0451"/>
    <property type="match status" value="1"/>
</dbReference>
<evidence type="ECO:0000259" key="1">
    <source>
        <dbReference type="PROSITE" id="PS51186"/>
    </source>
</evidence>
<dbReference type="RefSeq" id="WP_164656861.1">
    <property type="nucleotide sequence ID" value="NZ_JAAIJR010000201.1"/>
</dbReference>
<dbReference type="Gene3D" id="3.40.630.30">
    <property type="match status" value="1"/>
</dbReference>
<keyword evidence="3" id="KW-1185">Reference proteome</keyword>
<dbReference type="EMBL" id="JAAIJR010000201">
    <property type="protein sequence ID" value="NEX23428.1"/>
    <property type="molecule type" value="Genomic_DNA"/>
</dbReference>
<evidence type="ECO:0000313" key="3">
    <source>
        <dbReference type="Proteomes" id="UP000471640"/>
    </source>
</evidence>
<dbReference type="AlphaFoldDB" id="A0A6P1DYX4"/>
<reference evidence="2 3" key="2">
    <citation type="submission" date="2020-02" db="EMBL/GenBank/DDBJ databases">
        <title>Genome sequences of Thiorhodococcus mannitoliphagus and Thiorhodococcus minor, purple sulfur photosynthetic bacteria in the gammaproteobacterial family, Chromatiaceae.</title>
        <authorList>
            <person name="Aviles F.A."/>
            <person name="Meyer T.E."/>
            <person name="Kyndt J.A."/>
        </authorList>
    </citation>
    <scope>NUCLEOTIDE SEQUENCE [LARGE SCALE GENOMIC DNA]</scope>
    <source>
        <strain evidence="2 3">DSM 18266</strain>
    </source>
</reference>
<dbReference type="Proteomes" id="UP000471640">
    <property type="component" value="Unassembled WGS sequence"/>
</dbReference>
<dbReference type="GO" id="GO:0016747">
    <property type="term" value="F:acyltransferase activity, transferring groups other than amino-acyl groups"/>
    <property type="evidence" value="ECO:0007669"/>
    <property type="project" value="InterPro"/>
</dbReference>
<keyword evidence="2" id="KW-0808">Transferase</keyword>
<protein>
    <submittedName>
        <fullName evidence="2">N-acetyltransferase</fullName>
    </submittedName>
</protein>
<dbReference type="PANTHER" id="PTHR43617">
    <property type="entry name" value="L-AMINO ACID N-ACETYLTRANSFERASE"/>
    <property type="match status" value="1"/>
</dbReference>
<accession>A0A6P1DYX4</accession>
<dbReference type="InterPro" id="IPR000182">
    <property type="entry name" value="GNAT_dom"/>
</dbReference>